<organism evidence="2 3">
    <name type="scientific">Clostridium puniceum</name>
    <dbReference type="NCBI Taxonomy" id="29367"/>
    <lineage>
        <taxon>Bacteria</taxon>
        <taxon>Bacillati</taxon>
        <taxon>Bacillota</taxon>
        <taxon>Clostridia</taxon>
        <taxon>Eubacteriales</taxon>
        <taxon>Clostridiaceae</taxon>
        <taxon>Clostridium</taxon>
    </lineage>
</organism>
<dbReference type="InterPro" id="IPR051532">
    <property type="entry name" value="Ester_Hydrolysis_Enzymes"/>
</dbReference>
<evidence type="ECO:0000313" key="2">
    <source>
        <dbReference type="EMBL" id="OOM75280.1"/>
    </source>
</evidence>
<dbReference type="RefSeq" id="WP_077848372.1">
    <property type="nucleotide sequence ID" value="NZ_LZZM01000187.1"/>
</dbReference>
<dbReference type="GO" id="GO:0004622">
    <property type="term" value="F:phosphatidylcholine lysophospholipase activity"/>
    <property type="evidence" value="ECO:0007669"/>
    <property type="project" value="TreeGrafter"/>
</dbReference>
<comment type="caution">
    <text evidence="2">The sequence shown here is derived from an EMBL/GenBank/DDBJ whole genome shotgun (WGS) entry which is preliminary data.</text>
</comment>
<evidence type="ECO:0000313" key="3">
    <source>
        <dbReference type="Proteomes" id="UP000190890"/>
    </source>
</evidence>
<gene>
    <name evidence="2" type="ORF">CLPUN_33370</name>
</gene>
<sequence length="194" mass="22211">MTDSFDIIFFGDSLTFGYGVPKQNSWVYKISQEFSFLSLNKACNGDTTTSMLSRYYNDVLIHNPFKIFIMCGTNDLLLGRSVSSIIDNIELMIKDALDINSKTIIGIPPKIIGKMANELFCPSHLYDYAENELLILKNELIKLCNKYKLKFINFYDITPNNDDIYLDGIHLTSLGHSLMFEEALSTFKNFSPYF</sequence>
<reference evidence="2 3" key="1">
    <citation type="submission" date="2016-05" db="EMBL/GenBank/DDBJ databases">
        <title>Microbial solvent formation.</title>
        <authorList>
            <person name="Poehlein A."/>
            <person name="Montoya Solano J.D."/>
            <person name="Flitsch S."/>
            <person name="Krabben P."/>
            <person name="Duerre P."/>
            <person name="Daniel R."/>
        </authorList>
    </citation>
    <scope>NUCLEOTIDE SEQUENCE [LARGE SCALE GENOMIC DNA]</scope>
    <source>
        <strain evidence="2 3">DSM 2619</strain>
    </source>
</reference>
<keyword evidence="2" id="KW-0378">Hydrolase</keyword>
<dbReference type="STRING" id="29367.CLPUN_33370"/>
<name>A0A1S8TBW2_9CLOT</name>
<dbReference type="OrthoDB" id="9777593at2"/>
<dbReference type="GO" id="GO:0008233">
    <property type="term" value="F:peptidase activity"/>
    <property type="evidence" value="ECO:0007669"/>
    <property type="project" value="UniProtKB-KW"/>
</dbReference>
<dbReference type="Proteomes" id="UP000190890">
    <property type="component" value="Unassembled WGS sequence"/>
</dbReference>
<dbReference type="AlphaFoldDB" id="A0A1S8TBW2"/>
<dbReference type="GO" id="GO:0006508">
    <property type="term" value="P:proteolysis"/>
    <property type="evidence" value="ECO:0007669"/>
    <property type="project" value="UniProtKB-KW"/>
</dbReference>
<evidence type="ECO:0000259" key="1">
    <source>
        <dbReference type="Pfam" id="PF13472"/>
    </source>
</evidence>
<protein>
    <submittedName>
        <fullName evidence="2">Multifunctional acyl-CoA thioesterase I and protease I and lysophospholipase L1</fullName>
    </submittedName>
</protein>
<dbReference type="InterPro" id="IPR036514">
    <property type="entry name" value="SGNH_hydro_sf"/>
</dbReference>
<keyword evidence="3" id="KW-1185">Reference proteome</keyword>
<dbReference type="PANTHER" id="PTHR30383:SF5">
    <property type="entry name" value="SGNH HYDROLASE-TYPE ESTERASE DOMAIN-CONTAINING PROTEIN"/>
    <property type="match status" value="1"/>
</dbReference>
<dbReference type="EMBL" id="LZZM01000187">
    <property type="protein sequence ID" value="OOM75280.1"/>
    <property type="molecule type" value="Genomic_DNA"/>
</dbReference>
<dbReference type="InterPro" id="IPR013830">
    <property type="entry name" value="SGNH_hydro"/>
</dbReference>
<feature type="domain" description="SGNH hydrolase-type esterase" evidence="1">
    <location>
        <begin position="9"/>
        <end position="177"/>
    </location>
</feature>
<dbReference type="PANTHER" id="PTHR30383">
    <property type="entry name" value="THIOESTERASE 1/PROTEASE 1/LYSOPHOSPHOLIPASE L1"/>
    <property type="match status" value="1"/>
</dbReference>
<proteinExistence type="predicted"/>
<keyword evidence="2" id="KW-0645">Protease</keyword>
<dbReference type="SUPFAM" id="SSF52266">
    <property type="entry name" value="SGNH hydrolase"/>
    <property type="match status" value="1"/>
</dbReference>
<accession>A0A1S8TBW2</accession>
<dbReference type="Gene3D" id="3.40.50.1110">
    <property type="entry name" value="SGNH hydrolase"/>
    <property type="match status" value="1"/>
</dbReference>
<dbReference type="Pfam" id="PF13472">
    <property type="entry name" value="Lipase_GDSL_2"/>
    <property type="match status" value="1"/>
</dbReference>